<dbReference type="PANTHER" id="PTHR43214">
    <property type="entry name" value="TWO-COMPONENT RESPONSE REGULATOR"/>
    <property type="match status" value="1"/>
</dbReference>
<dbReference type="PATRIC" id="fig|1217721.7.peg.2854"/>
<dbReference type="GO" id="GO:0003677">
    <property type="term" value="F:DNA binding"/>
    <property type="evidence" value="ECO:0007669"/>
    <property type="project" value="UniProtKB-KW"/>
</dbReference>
<name>A0A075K7W9_9GAMM</name>
<dbReference type="KEGG" id="dja:HY57_13845"/>
<dbReference type="Pfam" id="PF00072">
    <property type="entry name" value="Response_reg"/>
    <property type="match status" value="1"/>
</dbReference>
<dbReference type="PROSITE" id="PS50110">
    <property type="entry name" value="RESPONSE_REGULATORY"/>
    <property type="match status" value="1"/>
</dbReference>
<dbReference type="InterPro" id="IPR016032">
    <property type="entry name" value="Sig_transdc_resp-reg_C-effctor"/>
</dbReference>
<dbReference type="InterPro" id="IPR011006">
    <property type="entry name" value="CheY-like_superfamily"/>
</dbReference>
<gene>
    <name evidence="6" type="ORF">HY57_13845</name>
</gene>
<dbReference type="PRINTS" id="PR00038">
    <property type="entry name" value="HTHLUXR"/>
</dbReference>
<dbReference type="HOGENOM" id="CLU_000445_90_1_6"/>
<dbReference type="EMBL" id="CP008884">
    <property type="protein sequence ID" value="AIF48253.1"/>
    <property type="molecule type" value="Genomic_DNA"/>
</dbReference>
<dbReference type="SUPFAM" id="SSF52172">
    <property type="entry name" value="CheY-like"/>
    <property type="match status" value="1"/>
</dbReference>
<evidence type="ECO:0000256" key="1">
    <source>
        <dbReference type="ARBA" id="ARBA00022553"/>
    </source>
</evidence>
<dbReference type="RefSeq" id="WP_026034314.1">
    <property type="nucleotide sequence ID" value="NZ_ALOY01000184.1"/>
</dbReference>
<dbReference type="GO" id="GO:0006355">
    <property type="term" value="P:regulation of DNA-templated transcription"/>
    <property type="evidence" value="ECO:0007669"/>
    <property type="project" value="InterPro"/>
</dbReference>
<dbReference type="Pfam" id="PF00196">
    <property type="entry name" value="GerE"/>
    <property type="match status" value="1"/>
</dbReference>
<dbReference type="STRING" id="1217721.HY57_13845"/>
<evidence type="ECO:0000256" key="3">
    <source>
        <dbReference type="PROSITE-ProRule" id="PRU00169"/>
    </source>
</evidence>
<keyword evidence="2" id="KW-0238">DNA-binding</keyword>
<dbReference type="Gene3D" id="3.40.50.2300">
    <property type="match status" value="1"/>
</dbReference>
<dbReference type="CDD" id="cd17535">
    <property type="entry name" value="REC_NarL-like"/>
    <property type="match status" value="1"/>
</dbReference>
<feature type="domain" description="Response regulatory" evidence="5">
    <location>
        <begin position="4"/>
        <end position="123"/>
    </location>
</feature>
<dbReference type="SUPFAM" id="SSF46894">
    <property type="entry name" value="C-terminal effector domain of the bipartite response regulators"/>
    <property type="match status" value="1"/>
</dbReference>
<organism evidence="6 7">
    <name type="scientific">Dyella japonica A8</name>
    <dbReference type="NCBI Taxonomy" id="1217721"/>
    <lineage>
        <taxon>Bacteria</taxon>
        <taxon>Pseudomonadati</taxon>
        <taxon>Pseudomonadota</taxon>
        <taxon>Gammaproteobacteria</taxon>
        <taxon>Lysobacterales</taxon>
        <taxon>Rhodanobacteraceae</taxon>
        <taxon>Dyella</taxon>
    </lineage>
</organism>
<dbReference type="PANTHER" id="PTHR43214:SF17">
    <property type="entry name" value="TRANSCRIPTIONAL REGULATORY PROTEIN RCSB"/>
    <property type="match status" value="1"/>
</dbReference>
<dbReference type="OrthoDB" id="5945638at2"/>
<dbReference type="SMART" id="SM00448">
    <property type="entry name" value="REC"/>
    <property type="match status" value="1"/>
</dbReference>
<dbReference type="InterPro" id="IPR001789">
    <property type="entry name" value="Sig_transdc_resp-reg_receiver"/>
</dbReference>
<evidence type="ECO:0000259" key="4">
    <source>
        <dbReference type="PROSITE" id="PS50043"/>
    </source>
</evidence>
<evidence type="ECO:0000256" key="2">
    <source>
        <dbReference type="ARBA" id="ARBA00023125"/>
    </source>
</evidence>
<dbReference type="SMART" id="SM00421">
    <property type="entry name" value="HTH_LUXR"/>
    <property type="match status" value="1"/>
</dbReference>
<dbReference type="InterPro" id="IPR000792">
    <property type="entry name" value="Tscrpt_reg_LuxR_C"/>
</dbReference>
<sequence length="211" mass="22972">MPIRAFLADDHPIVRSSVRMEISRIADVQVVGEASTADELVAFIRTEPCDLLVTDFSMPGDVDEDGLAMLDTIRRLRPDLPIVVLTMLTNLALLRAIHDRGVSCLVIKSDGMSELASALRAVVAGDSYVSANARHLFHAASRRDAAPGVALTDREAEVLRLFASGRSVSEIAAQRGRSVKTISHQKISAMNKLGLRNDPELYTYAHEHGLC</sequence>
<dbReference type="CDD" id="cd06170">
    <property type="entry name" value="LuxR_C_like"/>
    <property type="match status" value="1"/>
</dbReference>
<dbReference type="InterPro" id="IPR039420">
    <property type="entry name" value="WalR-like"/>
</dbReference>
<keyword evidence="7" id="KW-1185">Reference proteome</keyword>
<dbReference type="InterPro" id="IPR058245">
    <property type="entry name" value="NreC/VraR/RcsB-like_REC"/>
</dbReference>
<dbReference type="PROSITE" id="PS50043">
    <property type="entry name" value="HTH_LUXR_2"/>
    <property type="match status" value="1"/>
</dbReference>
<dbReference type="AlphaFoldDB" id="A0A075K7W9"/>
<keyword evidence="1 3" id="KW-0597">Phosphoprotein</keyword>
<evidence type="ECO:0000259" key="5">
    <source>
        <dbReference type="PROSITE" id="PS50110"/>
    </source>
</evidence>
<accession>A0A075K7W9</accession>
<evidence type="ECO:0008006" key="8">
    <source>
        <dbReference type="Google" id="ProtNLM"/>
    </source>
</evidence>
<evidence type="ECO:0000313" key="6">
    <source>
        <dbReference type="EMBL" id="AIF48253.1"/>
    </source>
</evidence>
<dbReference type="Proteomes" id="UP000027987">
    <property type="component" value="Chromosome"/>
</dbReference>
<proteinExistence type="predicted"/>
<protein>
    <recommendedName>
        <fullName evidence="8">LuxR family transcriptional regulator</fullName>
    </recommendedName>
</protein>
<reference evidence="6 7" key="1">
    <citation type="submission" date="2014-07" db="EMBL/GenBank/DDBJ databases">
        <title>Complete Genome Sequence of Dyella japonica Strain A8 Isolated from Malaysian Tropical Soil.</title>
        <authorList>
            <person name="Hui R.K.H."/>
            <person name="Chen J.-W."/>
            <person name="Chan K.-G."/>
            <person name="Leung F.C.C."/>
        </authorList>
    </citation>
    <scope>NUCLEOTIDE SEQUENCE [LARGE SCALE GENOMIC DNA]</scope>
    <source>
        <strain evidence="6 7">A8</strain>
    </source>
</reference>
<evidence type="ECO:0000313" key="7">
    <source>
        <dbReference type="Proteomes" id="UP000027987"/>
    </source>
</evidence>
<feature type="modified residue" description="4-aspartylphosphate" evidence="3">
    <location>
        <position position="55"/>
    </location>
</feature>
<dbReference type="GO" id="GO:0000160">
    <property type="term" value="P:phosphorelay signal transduction system"/>
    <property type="evidence" value="ECO:0007669"/>
    <property type="project" value="InterPro"/>
</dbReference>
<feature type="domain" description="HTH luxR-type" evidence="4">
    <location>
        <begin position="144"/>
        <end position="209"/>
    </location>
</feature>